<dbReference type="AlphaFoldDB" id="A0AAN8XML3"/>
<keyword evidence="4" id="KW-1133">Transmembrane helix</keyword>
<evidence type="ECO:0000256" key="4">
    <source>
        <dbReference type="SAM" id="Phobius"/>
    </source>
</evidence>
<dbReference type="FunFam" id="3.30.300.30:FF:000007">
    <property type="entry name" value="4-coumarate--CoA ligase 2"/>
    <property type="match status" value="1"/>
</dbReference>
<dbReference type="Pfam" id="PF13193">
    <property type="entry name" value="AMP-binding_C"/>
    <property type="match status" value="1"/>
</dbReference>
<dbReference type="PANTHER" id="PTHR24096">
    <property type="entry name" value="LONG-CHAIN-FATTY-ACID--COA LIGASE"/>
    <property type="match status" value="1"/>
</dbReference>
<comment type="similarity">
    <text evidence="2">Belongs to the ATP-dependent AMP-binding enzyme family.</text>
</comment>
<evidence type="ECO:0000313" key="7">
    <source>
        <dbReference type="EMBL" id="KAK7081080.1"/>
    </source>
</evidence>
<dbReference type="InterPro" id="IPR020845">
    <property type="entry name" value="AMP-binding_CS"/>
</dbReference>
<dbReference type="Gene3D" id="3.30.300.30">
    <property type="match status" value="1"/>
</dbReference>
<keyword evidence="3" id="KW-0576">Peroxisome</keyword>
<dbReference type="GO" id="GO:0005777">
    <property type="term" value="C:peroxisome"/>
    <property type="evidence" value="ECO:0007669"/>
    <property type="project" value="UniProtKB-SubCell"/>
</dbReference>
<reference evidence="7 8" key="1">
    <citation type="submission" date="2023-11" db="EMBL/GenBank/DDBJ databases">
        <title>Halocaridina rubra genome assembly.</title>
        <authorList>
            <person name="Smith C."/>
        </authorList>
    </citation>
    <scope>NUCLEOTIDE SEQUENCE [LARGE SCALE GENOMIC DNA]</scope>
    <source>
        <strain evidence="7">EP-1</strain>
        <tissue evidence="7">Whole</tissue>
    </source>
</reference>
<accession>A0AAN8XML3</accession>
<dbReference type="PROSITE" id="PS00455">
    <property type="entry name" value="AMP_BINDING"/>
    <property type="match status" value="1"/>
</dbReference>
<feature type="domain" description="AMP-dependent synthetase/ligase" evidence="5">
    <location>
        <begin position="62"/>
        <end position="425"/>
    </location>
</feature>
<dbReference type="InterPro" id="IPR045851">
    <property type="entry name" value="AMP-bd_C_sf"/>
</dbReference>
<evidence type="ECO:0000256" key="1">
    <source>
        <dbReference type="ARBA" id="ARBA00004275"/>
    </source>
</evidence>
<proteinExistence type="inferred from homology"/>
<dbReference type="Pfam" id="PF00501">
    <property type="entry name" value="AMP-binding"/>
    <property type="match status" value="1"/>
</dbReference>
<keyword evidence="4" id="KW-0472">Membrane</keyword>
<feature type="domain" description="AMP-binding enzyme C-terminal" evidence="6">
    <location>
        <begin position="481"/>
        <end position="556"/>
    </location>
</feature>
<evidence type="ECO:0000259" key="6">
    <source>
        <dbReference type="Pfam" id="PF13193"/>
    </source>
</evidence>
<evidence type="ECO:0000313" key="8">
    <source>
        <dbReference type="Proteomes" id="UP001381693"/>
    </source>
</evidence>
<dbReference type="SUPFAM" id="SSF56801">
    <property type="entry name" value="Acetyl-CoA synthetase-like"/>
    <property type="match status" value="1"/>
</dbReference>
<dbReference type="PANTHER" id="PTHR24096:SF422">
    <property type="entry name" value="BCDNA.GH02901"/>
    <property type="match status" value="1"/>
</dbReference>
<comment type="caution">
    <text evidence="7">The sequence shown here is derived from an EMBL/GenBank/DDBJ whole genome shotgun (WGS) entry which is preliminary data.</text>
</comment>
<dbReference type="GO" id="GO:0046949">
    <property type="term" value="P:fatty-acyl-CoA biosynthetic process"/>
    <property type="evidence" value="ECO:0007669"/>
    <property type="project" value="TreeGrafter"/>
</dbReference>
<dbReference type="GO" id="GO:0004467">
    <property type="term" value="F:long-chain fatty acid-CoA ligase activity"/>
    <property type="evidence" value="ECO:0007669"/>
    <property type="project" value="TreeGrafter"/>
</dbReference>
<protein>
    <submittedName>
        <fullName evidence="7">Uncharacterized protein</fullName>
    </submittedName>
</protein>
<dbReference type="InterPro" id="IPR042099">
    <property type="entry name" value="ANL_N_sf"/>
</dbReference>
<dbReference type="Proteomes" id="UP001381693">
    <property type="component" value="Unassembled WGS sequence"/>
</dbReference>
<dbReference type="InterPro" id="IPR000873">
    <property type="entry name" value="AMP-dep_synth/lig_dom"/>
</dbReference>
<dbReference type="CDD" id="cd05911">
    <property type="entry name" value="Firefly_Luc_like"/>
    <property type="match status" value="1"/>
</dbReference>
<evidence type="ECO:0000256" key="2">
    <source>
        <dbReference type="ARBA" id="ARBA00006432"/>
    </source>
</evidence>
<comment type="subcellular location">
    <subcellularLocation>
        <location evidence="1">Peroxisome</location>
    </subcellularLocation>
</comment>
<evidence type="ECO:0000259" key="5">
    <source>
        <dbReference type="Pfam" id="PF00501"/>
    </source>
</evidence>
<sequence>MRSISILRNVLKGTKFVAPENSFRFLSTQAIRPIVKENLEIVSPFPDVTPKKEFPVHLAIAAAQRWSHLTAFECGFTGVSYTFGDLLDAMQRFGGFLQRNDIGRGDIVAIFMPNSVHYPWVFIGIMMSGAAFTGINAAFTANELRYQLLDSGAKAVVVDPIMESVVEKAIADLPNPPSVYVTGPSQHGRVNLVEVTNDKNTPFATLPEFRADDVLGILYSSGTTGLPKGVKFLNRSVSTHIPMMLHPDIYPIEPATNNHQDTVIGLMPFFHAYGIYTILISSLLMGTKVVTLPLFDPETFIELHKRHKVRVIHLVPPILKFLVTNPMVKAEDLEHIRVALCGAAPCPAEVAQAFKEKAPHPIFFQELFGMTETMPTHLVPIKGKEKLGSCGPLLPNTRAKVVNLSTGVSLPRGEEGELYIKSPVLPLDYHNRPEATSELFSEDGWLKTGDVAKYDEDGYFYIVDRIKELIKVKGNQVSPSELENYLLQHPGIADVGVIGVNDPRFGEKPRAYVVKKLPSLTESDVIEYLKDKVAPYKQLAGGVKFVDELPKNPTGKLLRKIVKEWAMKE</sequence>
<evidence type="ECO:0000256" key="3">
    <source>
        <dbReference type="ARBA" id="ARBA00023140"/>
    </source>
</evidence>
<keyword evidence="8" id="KW-1185">Reference proteome</keyword>
<dbReference type="InterPro" id="IPR025110">
    <property type="entry name" value="AMP-bd_C"/>
</dbReference>
<organism evidence="7 8">
    <name type="scientific">Halocaridina rubra</name>
    <name type="common">Hawaiian red shrimp</name>
    <dbReference type="NCBI Taxonomy" id="373956"/>
    <lineage>
        <taxon>Eukaryota</taxon>
        <taxon>Metazoa</taxon>
        <taxon>Ecdysozoa</taxon>
        <taxon>Arthropoda</taxon>
        <taxon>Crustacea</taxon>
        <taxon>Multicrustacea</taxon>
        <taxon>Malacostraca</taxon>
        <taxon>Eumalacostraca</taxon>
        <taxon>Eucarida</taxon>
        <taxon>Decapoda</taxon>
        <taxon>Pleocyemata</taxon>
        <taxon>Caridea</taxon>
        <taxon>Atyoidea</taxon>
        <taxon>Atyidae</taxon>
        <taxon>Halocaridina</taxon>
    </lineage>
</organism>
<dbReference type="Gene3D" id="3.40.50.12780">
    <property type="entry name" value="N-terminal domain of ligase-like"/>
    <property type="match status" value="1"/>
</dbReference>
<gene>
    <name evidence="7" type="ORF">SK128_022643</name>
</gene>
<dbReference type="EMBL" id="JAXCGZ010005707">
    <property type="protein sequence ID" value="KAK7081080.1"/>
    <property type="molecule type" value="Genomic_DNA"/>
</dbReference>
<keyword evidence="4" id="KW-0812">Transmembrane</keyword>
<feature type="transmembrane region" description="Helical" evidence="4">
    <location>
        <begin position="120"/>
        <end position="139"/>
    </location>
</feature>
<name>A0AAN8XML3_HALRR</name>